<keyword evidence="3" id="KW-1185">Reference proteome</keyword>
<gene>
    <name evidence="2" type="ORF">PMIN01_08141</name>
</gene>
<feature type="region of interest" description="Disordered" evidence="1">
    <location>
        <begin position="1"/>
        <end position="71"/>
    </location>
</feature>
<dbReference type="AlphaFoldDB" id="A0A9P6GEV9"/>
<accession>A0A9P6GEV9</accession>
<evidence type="ECO:0000256" key="1">
    <source>
        <dbReference type="SAM" id="MobiDB-lite"/>
    </source>
</evidence>
<name>A0A9P6GEV9_9PLEO</name>
<evidence type="ECO:0000313" key="3">
    <source>
        <dbReference type="Proteomes" id="UP000756921"/>
    </source>
</evidence>
<reference evidence="2" key="1">
    <citation type="journal article" date="2020" name="Mol. Plant Microbe Interact.">
        <title>Genome Sequence of the Biocontrol Agent Coniothyrium minitans strain Conio (IMI 134523).</title>
        <authorList>
            <person name="Patel D."/>
            <person name="Shittu T.A."/>
            <person name="Baroncelli R."/>
            <person name="Muthumeenakshi S."/>
            <person name="Osborne T.H."/>
            <person name="Janganan T.K."/>
            <person name="Sreenivasaprasad S."/>
        </authorList>
    </citation>
    <scope>NUCLEOTIDE SEQUENCE</scope>
    <source>
        <strain evidence="2">Conio</strain>
    </source>
</reference>
<evidence type="ECO:0000313" key="2">
    <source>
        <dbReference type="EMBL" id="KAF9733798.1"/>
    </source>
</evidence>
<dbReference type="OrthoDB" id="10485081at2759"/>
<dbReference type="EMBL" id="WJXW01000008">
    <property type="protein sequence ID" value="KAF9733798.1"/>
    <property type="molecule type" value="Genomic_DNA"/>
</dbReference>
<sequence length="139" mass="15942">MAQSPRSPLPNAHSHCRVDSLDPSNFPKELMHLSPQEGAKQIDQATHQNWERPGDRPFRTVSKKSNGRAEDIEAVKDSAHERFEDFHAKMIVWNHFTKGLNGSIQRAHELLDGGEYDKAKETFERVIRTTDQFLKDHPS</sequence>
<dbReference type="Proteomes" id="UP000756921">
    <property type="component" value="Unassembled WGS sequence"/>
</dbReference>
<feature type="compositionally biased region" description="Basic and acidic residues" evidence="1">
    <location>
        <begin position="49"/>
        <end position="58"/>
    </location>
</feature>
<comment type="caution">
    <text evidence="2">The sequence shown here is derived from an EMBL/GenBank/DDBJ whole genome shotgun (WGS) entry which is preliminary data.</text>
</comment>
<proteinExistence type="predicted"/>
<organism evidence="2 3">
    <name type="scientific">Paraphaeosphaeria minitans</name>
    <dbReference type="NCBI Taxonomy" id="565426"/>
    <lineage>
        <taxon>Eukaryota</taxon>
        <taxon>Fungi</taxon>
        <taxon>Dikarya</taxon>
        <taxon>Ascomycota</taxon>
        <taxon>Pezizomycotina</taxon>
        <taxon>Dothideomycetes</taxon>
        <taxon>Pleosporomycetidae</taxon>
        <taxon>Pleosporales</taxon>
        <taxon>Massarineae</taxon>
        <taxon>Didymosphaeriaceae</taxon>
        <taxon>Paraphaeosphaeria</taxon>
    </lineage>
</organism>
<protein>
    <submittedName>
        <fullName evidence="2">Uncharacterized protein</fullName>
    </submittedName>
</protein>